<evidence type="ECO:0000256" key="1">
    <source>
        <dbReference type="SAM" id="MobiDB-lite"/>
    </source>
</evidence>
<feature type="compositionally biased region" description="Polar residues" evidence="1">
    <location>
        <begin position="1"/>
        <end position="10"/>
    </location>
</feature>
<feature type="transmembrane region" description="Helical" evidence="2">
    <location>
        <begin position="90"/>
        <end position="111"/>
    </location>
</feature>
<evidence type="ECO:0000313" key="3">
    <source>
        <dbReference type="EMBL" id="QIM19371.1"/>
    </source>
</evidence>
<feature type="transmembrane region" description="Helical" evidence="2">
    <location>
        <begin position="40"/>
        <end position="70"/>
    </location>
</feature>
<keyword evidence="4" id="KW-1185">Reference proteome</keyword>
<keyword evidence="2" id="KW-0472">Membrane</keyword>
<keyword evidence="2" id="KW-0812">Transmembrane</keyword>
<gene>
    <name evidence="3" type="ORF">G7066_13730</name>
</gene>
<organism evidence="3 4">
    <name type="scientific">Leucobacter coleopterorum</name>
    <dbReference type="NCBI Taxonomy" id="2714933"/>
    <lineage>
        <taxon>Bacteria</taxon>
        <taxon>Bacillati</taxon>
        <taxon>Actinomycetota</taxon>
        <taxon>Actinomycetes</taxon>
        <taxon>Micrococcales</taxon>
        <taxon>Microbacteriaceae</taxon>
        <taxon>Leucobacter</taxon>
    </lineage>
</organism>
<evidence type="ECO:0000256" key="2">
    <source>
        <dbReference type="SAM" id="Phobius"/>
    </source>
</evidence>
<protein>
    <submittedName>
        <fullName evidence="3">DUF4190 domain-containing protein</fullName>
    </submittedName>
</protein>
<proteinExistence type="predicted"/>
<reference evidence="3 4" key="1">
    <citation type="submission" date="2020-03" db="EMBL/GenBank/DDBJ databases">
        <title>Leucobacter sp. nov., isolated from beetles.</title>
        <authorList>
            <person name="Hyun D.-W."/>
            <person name="Bae J.-W."/>
        </authorList>
    </citation>
    <scope>NUCLEOTIDE SEQUENCE [LARGE SCALE GENOMIC DNA]</scope>
    <source>
        <strain evidence="3 4">HDW9A</strain>
    </source>
</reference>
<sequence>MTGSPSSTPSPDHKKNPLAWSEEQTRQLESERFRWRFPKLAVLALLAGIIALVVPLVGLLGIVLGVISLVMMSATAKQGSQPTPGLNAMAIIGICLGAFPLWVWVWVTLVFDGFSYSFWN</sequence>
<feature type="region of interest" description="Disordered" evidence="1">
    <location>
        <begin position="1"/>
        <end position="23"/>
    </location>
</feature>
<dbReference type="EMBL" id="CP049933">
    <property type="protein sequence ID" value="QIM19371.1"/>
    <property type="molecule type" value="Genomic_DNA"/>
</dbReference>
<dbReference type="RefSeq" id="WP_166331613.1">
    <property type="nucleotide sequence ID" value="NZ_CP049933.1"/>
</dbReference>
<dbReference type="Proteomes" id="UP000503441">
    <property type="component" value="Chromosome"/>
</dbReference>
<evidence type="ECO:0000313" key="4">
    <source>
        <dbReference type="Proteomes" id="UP000503441"/>
    </source>
</evidence>
<name>A0ABX6JYI0_9MICO</name>
<accession>A0ABX6JYI0</accession>
<keyword evidence="2" id="KW-1133">Transmembrane helix</keyword>